<dbReference type="EMBL" id="FLUM01000003">
    <property type="protein sequence ID" value="SBW02479.1"/>
    <property type="molecule type" value="Genomic_DNA"/>
</dbReference>
<sequence length="80" mass="9208">MDHLKNTKLFSLLSDASPVTNKEMQSAYESFIDQAVILNQSESDYTKIFRILSFTRIEFDSLRVSSLYGQGEKCLEIRLP</sequence>
<proteinExistence type="predicted"/>
<accession>A0A212JSQ3</accession>
<organism evidence="1">
    <name type="scientific">uncultured Dysgonomonas sp</name>
    <dbReference type="NCBI Taxonomy" id="206096"/>
    <lineage>
        <taxon>Bacteria</taxon>
        <taxon>Pseudomonadati</taxon>
        <taxon>Bacteroidota</taxon>
        <taxon>Bacteroidia</taxon>
        <taxon>Bacteroidales</taxon>
        <taxon>Dysgonomonadaceae</taxon>
        <taxon>Dysgonomonas</taxon>
        <taxon>environmental samples</taxon>
    </lineage>
</organism>
<evidence type="ECO:0000313" key="1">
    <source>
        <dbReference type="EMBL" id="SBW02479.1"/>
    </source>
</evidence>
<reference evidence="1" key="1">
    <citation type="submission" date="2016-04" db="EMBL/GenBank/DDBJ databases">
        <authorList>
            <person name="Evans L.H."/>
            <person name="Alamgir A."/>
            <person name="Owens N."/>
            <person name="Weber N.D."/>
            <person name="Virtaneva K."/>
            <person name="Barbian K."/>
            <person name="Babar A."/>
            <person name="Rosenke K."/>
        </authorList>
    </citation>
    <scope>NUCLEOTIDE SEQUENCE</scope>
    <source>
        <strain evidence="1">86-1</strain>
    </source>
</reference>
<name>A0A212JSQ3_9BACT</name>
<protein>
    <submittedName>
        <fullName evidence="1">Uncharacterized protein</fullName>
    </submittedName>
</protein>
<dbReference type="RefSeq" id="WP_296942092.1">
    <property type="nucleotide sequence ID" value="NZ_LT599032.1"/>
</dbReference>
<dbReference type="AlphaFoldDB" id="A0A212JSQ3"/>
<gene>
    <name evidence="1" type="ORF">KL86DYS1_30315</name>
</gene>